<feature type="compositionally biased region" description="Low complexity" evidence="2">
    <location>
        <begin position="107"/>
        <end position="116"/>
    </location>
</feature>
<name>A0AAD9Q5P9_ACRCE</name>
<dbReference type="Proteomes" id="UP001249851">
    <property type="component" value="Unassembled WGS sequence"/>
</dbReference>
<dbReference type="InterPro" id="IPR001878">
    <property type="entry name" value="Znf_CCHC"/>
</dbReference>
<keyword evidence="1" id="KW-0479">Metal-binding</keyword>
<evidence type="ECO:0000259" key="4">
    <source>
        <dbReference type="PROSITE" id="PS50994"/>
    </source>
</evidence>
<reference evidence="5" key="2">
    <citation type="journal article" date="2023" name="Science">
        <title>Genomic signatures of disease resistance in endangered staghorn corals.</title>
        <authorList>
            <person name="Vollmer S.V."/>
            <person name="Selwyn J.D."/>
            <person name="Despard B.A."/>
            <person name="Roesel C.L."/>
        </authorList>
    </citation>
    <scope>NUCLEOTIDE SEQUENCE</scope>
    <source>
        <strain evidence="5">K2</strain>
    </source>
</reference>
<dbReference type="Gene3D" id="4.10.60.10">
    <property type="entry name" value="Zinc finger, CCHC-type"/>
    <property type="match status" value="1"/>
</dbReference>
<keyword evidence="1" id="KW-0863">Zinc-finger</keyword>
<accession>A0AAD9Q5P9</accession>
<dbReference type="InterPro" id="IPR036397">
    <property type="entry name" value="RNaseH_sf"/>
</dbReference>
<dbReference type="SMART" id="SM00343">
    <property type="entry name" value="ZnF_C2HC"/>
    <property type="match status" value="2"/>
</dbReference>
<dbReference type="InterPro" id="IPR036875">
    <property type="entry name" value="Znf_CCHC_sf"/>
</dbReference>
<dbReference type="PROSITE" id="PS50994">
    <property type="entry name" value="INTEGRASE"/>
    <property type="match status" value="1"/>
</dbReference>
<evidence type="ECO:0000256" key="2">
    <source>
        <dbReference type="SAM" id="MobiDB-lite"/>
    </source>
</evidence>
<dbReference type="Pfam" id="PF05380">
    <property type="entry name" value="Peptidase_A17"/>
    <property type="match status" value="1"/>
</dbReference>
<dbReference type="Pfam" id="PF17921">
    <property type="entry name" value="Integrase_H2C2"/>
    <property type="match status" value="1"/>
</dbReference>
<dbReference type="GO" id="GO:0015074">
    <property type="term" value="P:DNA integration"/>
    <property type="evidence" value="ECO:0007669"/>
    <property type="project" value="InterPro"/>
</dbReference>
<dbReference type="GO" id="GO:0003676">
    <property type="term" value="F:nucleic acid binding"/>
    <property type="evidence" value="ECO:0007669"/>
    <property type="project" value="InterPro"/>
</dbReference>
<dbReference type="Gene3D" id="3.10.10.10">
    <property type="entry name" value="HIV Type 1 Reverse Transcriptase, subunit A, domain 1"/>
    <property type="match status" value="1"/>
</dbReference>
<gene>
    <name evidence="5" type="ORF">P5673_023267</name>
</gene>
<dbReference type="InterPro" id="IPR041588">
    <property type="entry name" value="Integrase_H2C2"/>
</dbReference>
<dbReference type="Gene3D" id="3.30.70.270">
    <property type="match status" value="1"/>
</dbReference>
<dbReference type="EMBL" id="JARQWQ010000064">
    <property type="protein sequence ID" value="KAK2555282.1"/>
    <property type="molecule type" value="Genomic_DNA"/>
</dbReference>
<dbReference type="Gene3D" id="3.30.420.10">
    <property type="entry name" value="Ribonuclease H-like superfamily/Ribonuclease H"/>
    <property type="match status" value="1"/>
</dbReference>
<sequence length="1713" mass="194622">MAEKKKVKNLIKFRDSHRNFVRKTIAEAKDLIPGGNPIEVRKLKLLRTSLQAKCSELQVLDRDIVEWLEDVSKIDSDVSESCELISVIQECMVDLESALTAQESQEKSQQSSSLESAKTDQGHLQTVHTHAKLPKLELKKFHGNPIEWYPFWESFESAVHKNSNLSGVDKFNYLKSLLTGIAQSVVTGLALTSANYEKAVELLKRRFGNRQVVISSHMEALTKIPKVASTSEVKRLRSLYDTVESHVRGLESMEISSEMYGCFLTPIIMQKVPEEFRIAISRNLESETWDLKEILSEFHKELQLREQCLVNPKDVRPSNSFQRGESLHSTSALYSESAKNKQFSRVWCSFCNQNHQSSKCNVVTNAESRKQVLRNKGRCYLCLKSGHLSRNCKSPVKCFKCQGAHHVAICDSFEHAVSGPEQVENVPNVSTSLYVDQYRGSVLLQTATAEVVRPDNDSNPLNVRLIFHSCSQRSYVTQAVKEEDSLLIKTFGESDARLRTCEIVQVGIKTLCDTTVYIQAYVVPVICGPLTQQPTELTRSSYEHLRDLPLADRADGGVLPVSILIGADYYWSLVEVALATKLGFVLSGPTVVMCDDVHANTVNLTATHVLKVESSVTNHDDLISELKKFWDYESFGIHDNNATLYDKLVSLLRRLSVKPDVSRQYNDVIREQLKQGIIEPVRQGTTNGVGKVHYIPHHEVIRVDKETTKLRVVYDASAKVQSTTPSLNDCLYAGPPLSSLIYDILLRFRVHKVAITGDIEKAFLNISVDPRDRDYLRFLWADVTRSKHPNLQVYRFARVAFGICSSLFLLNATIRHHLTSTDLPEEFVDCVLKSLYVDDFVGGEDSDDLVFEMFKNLKSSFKIQKRIEQHERESPLDVETSTRSVEECKIQEEDQTFSSSQFGEECNPCSVRCKVLGIGWDTESDLFCLNLASPIETNNGCPITKRSILAATSKLYDPLGILSPVIILWKIIFQSVCKSKMGWDDPVEMFIHEQWLKLTHDLKMVGVVQLKRQYFHSKSLSELQSVQLLGFADASERAYGAVVYLRVELTDGTVFTKLVTSRTRVAPINGDTIPRLKLLGALVLARLINSVLTAFEGTLRVDSVHCWSDSQIALWWIWGVNKEFKQFVQNRVVEIRRLVKPAHWDYCPSDNNPADICSRGSLASKLVANQLWWNGPEFLLKDKDAWPSLPVNPNVITTEPDTWLQLKKESSSNQRKQRNSTVLANVLADRVTTERKLNLDCIIPLKGFSSLQRLVRVTAYVLRFVSNLKRKNEKKELSDEDLKQEEIERARELWIREVQGSVFNDERFDQVKVSLSLYKDDKGILRCGGRLKNAPIPFNARFPIFLPRSSHFTNLVINECHLKVLHNGVRETLTELRSCLWVVKGRQAVKTVIGKCSVCKKIDGRSYAVPQSPPLPEFRLSDESAFSRVGVDFAGPILTAESFIKALARFKGRRGTPTLIVSDNGKTFKDSRVQAYCQRDGTTWRFNVEAAPWWGGFFERLVKSVKLSLKKCLRNARLNYEELSTTLVEVEAVLNSRPLTYVYDEFEEPLTPSHLVIGRRLLSMPSKNYSINVPHTQQALSRRAKFLQRILDHFWNRWRSEYLTQLREQHRGSKRVSPLRKVQVGDVVCIHEKTTPRQLWRLGRVQRLLPGPDGEVRSAVVKVKSGNMPSSEWRRPLQRLYPLEVKQNTEPDNAVPITFVRDGDIPAVVVNPI</sequence>
<dbReference type="InterPro" id="IPR040676">
    <property type="entry name" value="DUF5641"/>
</dbReference>
<dbReference type="PROSITE" id="PS50158">
    <property type="entry name" value="ZF_CCHC"/>
    <property type="match status" value="1"/>
</dbReference>
<feature type="domain" description="CCHC-type" evidence="3">
    <location>
        <begin position="378"/>
        <end position="394"/>
    </location>
</feature>
<evidence type="ECO:0000256" key="1">
    <source>
        <dbReference type="PROSITE-ProRule" id="PRU00047"/>
    </source>
</evidence>
<dbReference type="Pfam" id="PF18701">
    <property type="entry name" value="DUF5641"/>
    <property type="match status" value="1"/>
</dbReference>
<proteinExistence type="predicted"/>
<dbReference type="PANTHER" id="PTHR47331:SF1">
    <property type="entry name" value="GAG-LIKE PROTEIN"/>
    <property type="match status" value="1"/>
</dbReference>
<dbReference type="Pfam" id="PF03564">
    <property type="entry name" value="DUF1759"/>
    <property type="match status" value="1"/>
</dbReference>
<dbReference type="InterPro" id="IPR043128">
    <property type="entry name" value="Rev_trsase/Diguanyl_cyclase"/>
</dbReference>
<feature type="domain" description="Integrase catalytic" evidence="4">
    <location>
        <begin position="1439"/>
        <end position="1560"/>
    </location>
</feature>
<comment type="caution">
    <text evidence="5">The sequence shown here is derived from an EMBL/GenBank/DDBJ whole genome shotgun (WGS) entry which is preliminary data.</text>
</comment>
<dbReference type="PANTHER" id="PTHR47331">
    <property type="entry name" value="PHD-TYPE DOMAIN-CONTAINING PROTEIN"/>
    <property type="match status" value="1"/>
</dbReference>
<organism evidence="5 6">
    <name type="scientific">Acropora cervicornis</name>
    <name type="common">Staghorn coral</name>
    <dbReference type="NCBI Taxonomy" id="6130"/>
    <lineage>
        <taxon>Eukaryota</taxon>
        <taxon>Metazoa</taxon>
        <taxon>Cnidaria</taxon>
        <taxon>Anthozoa</taxon>
        <taxon>Hexacorallia</taxon>
        <taxon>Scleractinia</taxon>
        <taxon>Astrocoeniina</taxon>
        <taxon>Acroporidae</taxon>
        <taxon>Acropora</taxon>
    </lineage>
</organism>
<dbReference type="GO" id="GO:0008270">
    <property type="term" value="F:zinc ion binding"/>
    <property type="evidence" value="ECO:0007669"/>
    <property type="project" value="UniProtKB-KW"/>
</dbReference>
<keyword evidence="6" id="KW-1185">Reference proteome</keyword>
<keyword evidence="1" id="KW-0862">Zinc</keyword>
<evidence type="ECO:0000259" key="3">
    <source>
        <dbReference type="PROSITE" id="PS50158"/>
    </source>
</evidence>
<protein>
    <submittedName>
        <fullName evidence="5">Uncharacterized protein</fullName>
    </submittedName>
</protein>
<dbReference type="InterPro" id="IPR043502">
    <property type="entry name" value="DNA/RNA_pol_sf"/>
</dbReference>
<dbReference type="InterPro" id="IPR008042">
    <property type="entry name" value="Retrotrans_Pao"/>
</dbReference>
<dbReference type="InterPro" id="IPR001584">
    <property type="entry name" value="Integrase_cat-core"/>
</dbReference>
<feature type="region of interest" description="Disordered" evidence="2">
    <location>
        <begin position="102"/>
        <end position="128"/>
    </location>
</feature>
<evidence type="ECO:0000313" key="5">
    <source>
        <dbReference type="EMBL" id="KAK2555282.1"/>
    </source>
</evidence>
<dbReference type="SUPFAM" id="SSF56672">
    <property type="entry name" value="DNA/RNA polymerases"/>
    <property type="match status" value="1"/>
</dbReference>
<dbReference type="InterPro" id="IPR012337">
    <property type="entry name" value="RNaseH-like_sf"/>
</dbReference>
<reference evidence="5" key="1">
    <citation type="journal article" date="2023" name="G3 (Bethesda)">
        <title>Whole genome assembly and annotation of the endangered Caribbean coral Acropora cervicornis.</title>
        <authorList>
            <person name="Selwyn J.D."/>
            <person name="Vollmer S.V."/>
        </authorList>
    </citation>
    <scope>NUCLEOTIDE SEQUENCE</scope>
    <source>
        <strain evidence="5">K2</strain>
    </source>
</reference>
<evidence type="ECO:0000313" key="6">
    <source>
        <dbReference type="Proteomes" id="UP001249851"/>
    </source>
</evidence>
<dbReference type="SUPFAM" id="SSF53098">
    <property type="entry name" value="Ribonuclease H-like"/>
    <property type="match status" value="1"/>
</dbReference>
<dbReference type="InterPro" id="IPR005312">
    <property type="entry name" value="DUF1759"/>
</dbReference>
<dbReference type="SUPFAM" id="SSF57756">
    <property type="entry name" value="Retrovirus zinc finger-like domains"/>
    <property type="match status" value="1"/>
</dbReference>